<feature type="domain" description="SMc04008-like" evidence="1">
    <location>
        <begin position="28"/>
        <end position="91"/>
    </location>
</feature>
<name>A0A7G5IGS8_9SPHN</name>
<dbReference type="EMBL" id="CP059851">
    <property type="protein sequence ID" value="QMW22570.1"/>
    <property type="molecule type" value="Genomic_DNA"/>
</dbReference>
<dbReference type="Proteomes" id="UP000515292">
    <property type="component" value="Chromosome"/>
</dbReference>
<dbReference type="AlphaFoldDB" id="A0A7G5IGS8"/>
<reference evidence="2 3" key="1">
    <citation type="submission" date="2020-07" db="EMBL/GenBank/DDBJ databases">
        <title>Complete genome sequence for Sandaracinobacter sp. M6.</title>
        <authorList>
            <person name="Tang Y."/>
            <person name="Liu Q."/>
            <person name="Guo Z."/>
            <person name="Lei P."/>
            <person name="Huang B."/>
        </authorList>
    </citation>
    <scope>NUCLEOTIDE SEQUENCE [LARGE SCALE GENOMIC DNA]</scope>
    <source>
        <strain evidence="2 3">M6</strain>
    </source>
</reference>
<organism evidence="2 3">
    <name type="scientific">Sandaracinobacteroides saxicola</name>
    <dbReference type="NCBI Taxonomy" id="2759707"/>
    <lineage>
        <taxon>Bacteria</taxon>
        <taxon>Pseudomonadati</taxon>
        <taxon>Pseudomonadota</taxon>
        <taxon>Alphaproteobacteria</taxon>
        <taxon>Sphingomonadales</taxon>
        <taxon>Sphingosinicellaceae</taxon>
        <taxon>Sandaracinobacteroides</taxon>
    </lineage>
</organism>
<protein>
    <submittedName>
        <fullName evidence="2">DUF1244 domain-containing protein</fullName>
    </submittedName>
</protein>
<gene>
    <name evidence="2" type="ORF">H3309_14825</name>
</gene>
<evidence type="ECO:0000313" key="3">
    <source>
        <dbReference type="Proteomes" id="UP000515292"/>
    </source>
</evidence>
<dbReference type="Gene3D" id="1.10.3340.10">
    <property type="entry name" value="SMc04008-like"/>
    <property type="match status" value="1"/>
</dbReference>
<dbReference type="RefSeq" id="WP_182295579.1">
    <property type="nucleotide sequence ID" value="NZ_CP059851.1"/>
</dbReference>
<sequence length="111" mass="12586">MTDSQREALEAAAFRRLLIHLRQRQDATNIDLMGLAGFCRNCLSEWLEDAAHDAGIPLSRDDARTHVYGEPYAAYKARQPQATPEQLARMDASLKLNERARMEWAAQETQA</sequence>
<dbReference type="KEGG" id="sand:H3309_14825"/>
<dbReference type="InterPro" id="IPR023163">
    <property type="entry name" value="SMc04008-like_domain"/>
</dbReference>
<dbReference type="Pfam" id="PF06844">
    <property type="entry name" value="DUF1244"/>
    <property type="match status" value="1"/>
</dbReference>
<keyword evidence="3" id="KW-1185">Reference proteome</keyword>
<evidence type="ECO:0000259" key="1">
    <source>
        <dbReference type="Pfam" id="PF06844"/>
    </source>
</evidence>
<evidence type="ECO:0000313" key="2">
    <source>
        <dbReference type="EMBL" id="QMW22570.1"/>
    </source>
</evidence>
<dbReference type="InterPro" id="IPR036810">
    <property type="entry name" value="SMc04008-like_sf"/>
</dbReference>
<dbReference type="SUPFAM" id="SSF158757">
    <property type="entry name" value="SMc04008-like"/>
    <property type="match status" value="1"/>
</dbReference>
<accession>A0A7G5IGS8</accession>
<proteinExistence type="predicted"/>